<comment type="caution">
    <text evidence="2">The sequence shown here is derived from an EMBL/GenBank/DDBJ whole genome shotgun (WGS) entry which is preliminary data.</text>
</comment>
<proteinExistence type="predicted"/>
<organism evidence="2 3">
    <name type="scientific">SAR86 cluster bacterium</name>
    <dbReference type="NCBI Taxonomy" id="2030880"/>
    <lineage>
        <taxon>Bacteria</taxon>
        <taxon>Pseudomonadati</taxon>
        <taxon>Pseudomonadota</taxon>
        <taxon>Gammaproteobacteria</taxon>
        <taxon>SAR86 cluster</taxon>
    </lineage>
</organism>
<reference evidence="2 3" key="1">
    <citation type="journal article" date="2018" name="Microbiome">
        <title>Fine metagenomic profile of the Mediterranean stratified and mixed water columns revealed by assembly and recruitment.</title>
        <authorList>
            <person name="Haro-Moreno J.M."/>
            <person name="Lopez-Perez M."/>
            <person name="De La Torre J.R."/>
            <person name="Picazo A."/>
            <person name="Camacho A."/>
            <person name="Rodriguez-Valera F."/>
        </authorList>
    </citation>
    <scope>NUCLEOTIDE SEQUENCE [LARGE SCALE GENOMIC DNA]</scope>
    <source>
        <strain evidence="2">MED-G83</strain>
    </source>
</reference>
<dbReference type="InterPro" id="IPR001279">
    <property type="entry name" value="Metallo-B-lactamas"/>
</dbReference>
<dbReference type="PANTHER" id="PTHR13754">
    <property type="entry name" value="METALLO-BETA-LACTAMASE SUPERFAMILY PROTEIN"/>
    <property type="match status" value="1"/>
</dbReference>
<keyword evidence="2" id="KW-0378">Hydrolase</keyword>
<dbReference type="CDD" id="cd07713">
    <property type="entry name" value="DHPS-like_MBL-fold"/>
    <property type="match status" value="1"/>
</dbReference>
<evidence type="ECO:0000259" key="1">
    <source>
        <dbReference type="Pfam" id="PF00753"/>
    </source>
</evidence>
<sequence length="313" mass="34250">MARLLLILTSLIINAEEDYEITVLATNISNYGGIGEWSFSAIFENDGESVLFDTGFDENTVLHNAAILNVNLQNVEKVVLSHFHSDHTGGLIKLRESFMDNYPAAFTKVFIAKGFFEQRYNASGEPINGPGGYLRSSDFKTEAESLGISFIEVAEQKEIAKNLFVTGPVDRNVETYIGPSGMYIKKGNDLIPDIIQDDQSLGYLTDKGWVMMSGCGHSGIINSGENLKTIKNVPIYAVIGGFHLWRASNQVLTDTSAWLKNAGLKKFMGGHCTGIQSAITISDFIGIPKENLSHTAVGSKLTKDLKILRSSVE</sequence>
<evidence type="ECO:0000313" key="2">
    <source>
        <dbReference type="EMBL" id="RCL37408.1"/>
    </source>
</evidence>
<name>A0A368BJC7_9GAMM</name>
<dbReference type="GO" id="GO:0016740">
    <property type="term" value="F:transferase activity"/>
    <property type="evidence" value="ECO:0007669"/>
    <property type="project" value="TreeGrafter"/>
</dbReference>
<dbReference type="Gene3D" id="3.60.15.10">
    <property type="entry name" value="Ribonuclease Z/Hydroxyacylglutathione hydrolase-like"/>
    <property type="match status" value="1"/>
</dbReference>
<dbReference type="GO" id="GO:0016787">
    <property type="term" value="F:hydrolase activity"/>
    <property type="evidence" value="ECO:0007669"/>
    <property type="project" value="UniProtKB-KW"/>
</dbReference>
<dbReference type="PANTHER" id="PTHR13754:SF13">
    <property type="entry name" value="METALLO-BETA-LACTAMASE SUPERFAMILY PROTEIN (AFU_ORTHOLOGUE AFUA_3G07630)"/>
    <property type="match status" value="1"/>
</dbReference>
<dbReference type="InterPro" id="IPR052926">
    <property type="entry name" value="Metallo-beta-lactamase_dom"/>
</dbReference>
<dbReference type="InterPro" id="IPR036866">
    <property type="entry name" value="RibonucZ/Hydroxyglut_hydro"/>
</dbReference>
<dbReference type="InterPro" id="IPR041712">
    <property type="entry name" value="DHPS-like_MBL-fold"/>
</dbReference>
<gene>
    <name evidence="2" type="ORF">DBW97_04890</name>
</gene>
<dbReference type="EMBL" id="QOPD01000010">
    <property type="protein sequence ID" value="RCL37408.1"/>
    <property type="molecule type" value="Genomic_DNA"/>
</dbReference>
<dbReference type="SUPFAM" id="SSF56281">
    <property type="entry name" value="Metallo-hydrolase/oxidoreductase"/>
    <property type="match status" value="1"/>
</dbReference>
<dbReference type="AlphaFoldDB" id="A0A368BJC7"/>
<protein>
    <submittedName>
        <fullName evidence="2">MBL fold metallo-hydrolase</fullName>
    </submittedName>
</protein>
<evidence type="ECO:0000313" key="3">
    <source>
        <dbReference type="Proteomes" id="UP000252147"/>
    </source>
</evidence>
<dbReference type="Proteomes" id="UP000252147">
    <property type="component" value="Unassembled WGS sequence"/>
</dbReference>
<feature type="domain" description="Metallo-beta-lactamase" evidence="1">
    <location>
        <begin position="40"/>
        <end position="101"/>
    </location>
</feature>
<dbReference type="Pfam" id="PF00753">
    <property type="entry name" value="Lactamase_B"/>
    <property type="match status" value="1"/>
</dbReference>
<accession>A0A368BJC7</accession>